<dbReference type="InterPro" id="IPR036691">
    <property type="entry name" value="Endo/exonu/phosph_ase_sf"/>
</dbReference>
<keyword evidence="2" id="KW-1185">Reference proteome</keyword>
<sequence length="104" mass="11906">MFHVMTKVTQTCKEVYAPTSDYTAEEVEMFYETLDNTIKEVKSSEVLVMMGDLKAKIGDEKHQAIAGGHGLGDRNERGTRLIHFCEEHKLAIINTYFQLPKRQL</sequence>
<comment type="caution">
    <text evidence="1">The sequence shown here is derived from an EMBL/GenBank/DDBJ whole genome shotgun (WGS) entry which is preliminary data.</text>
</comment>
<organism evidence="1 2">
    <name type="scientific">Elysia crispata</name>
    <name type="common">lettuce slug</name>
    <dbReference type="NCBI Taxonomy" id="231223"/>
    <lineage>
        <taxon>Eukaryota</taxon>
        <taxon>Metazoa</taxon>
        <taxon>Spiralia</taxon>
        <taxon>Lophotrochozoa</taxon>
        <taxon>Mollusca</taxon>
        <taxon>Gastropoda</taxon>
        <taxon>Heterobranchia</taxon>
        <taxon>Euthyneura</taxon>
        <taxon>Panpulmonata</taxon>
        <taxon>Sacoglossa</taxon>
        <taxon>Placobranchoidea</taxon>
        <taxon>Plakobranchidae</taxon>
        <taxon>Elysia</taxon>
    </lineage>
</organism>
<evidence type="ECO:0000313" key="1">
    <source>
        <dbReference type="EMBL" id="KAK3789777.1"/>
    </source>
</evidence>
<dbReference type="InterPro" id="IPR027124">
    <property type="entry name" value="Swc5/CFDP1/2"/>
</dbReference>
<dbReference type="EMBL" id="JAWDGP010001628">
    <property type="protein sequence ID" value="KAK3789777.1"/>
    <property type="molecule type" value="Genomic_DNA"/>
</dbReference>
<reference evidence="1" key="1">
    <citation type="journal article" date="2023" name="G3 (Bethesda)">
        <title>A reference genome for the long-term kleptoplast-retaining sea slug Elysia crispata morphotype clarki.</title>
        <authorList>
            <person name="Eastman K.E."/>
            <person name="Pendleton A.L."/>
            <person name="Shaikh M.A."/>
            <person name="Suttiyut T."/>
            <person name="Ogas R."/>
            <person name="Tomko P."/>
            <person name="Gavelis G."/>
            <person name="Widhalm J.R."/>
            <person name="Wisecaver J.H."/>
        </authorList>
    </citation>
    <scope>NUCLEOTIDE SEQUENCE</scope>
    <source>
        <strain evidence="1">ECLA1</strain>
    </source>
</reference>
<dbReference type="AlphaFoldDB" id="A0AAE1AN54"/>
<name>A0AAE1AN54_9GAST</name>
<dbReference type="PANTHER" id="PTHR23227:SF67">
    <property type="entry name" value="CRANIOFACIAL DEVELOPMENT PROTEIN 2-LIKE"/>
    <property type="match status" value="1"/>
</dbReference>
<accession>A0AAE1AN54</accession>
<evidence type="ECO:0000313" key="2">
    <source>
        <dbReference type="Proteomes" id="UP001283361"/>
    </source>
</evidence>
<dbReference type="Proteomes" id="UP001283361">
    <property type="component" value="Unassembled WGS sequence"/>
</dbReference>
<dbReference type="PANTHER" id="PTHR23227">
    <property type="entry name" value="BUCENTAUR RELATED"/>
    <property type="match status" value="1"/>
</dbReference>
<dbReference type="Gene3D" id="3.60.10.10">
    <property type="entry name" value="Endonuclease/exonuclease/phosphatase"/>
    <property type="match status" value="1"/>
</dbReference>
<protein>
    <submittedName>
        <fullName evidence="1">Uncharacterized protein</fullName>
    </submittedName>
</protein>
<gene>
    <name evidence="1" type="ORF">RRG08_036070</name>
</gene>
<proteinExistence type="predicted"/>